<feature type="compositionally biased region" description="Polar residues" evidence="1">
    <location>
        <begin position="1"/>
        <end position="15"/>
    </location>
</feature>
<comment type="caution">
    <text evidence="2">The sequence shown here is derived from an EMBL/GenBank/DDBJ whole genome shotgun (WGS) entry which is preliminary data.</text>
</comment>
<dbReference type="AlphaFoldDB" id="A0AAN7NIX2"/>
<proteinExistence type="predicted"/>
<organism evidence="2 3">
    <name type="scientific">Mycteria americana</name>
    <name type="common">Wood stork</name>
    <dbReference type="NCBI Taxonomy" id="33587"/>
    <lineage>
        <taxon>Eukaryota</taxon>
        <taxon>Metazoa</taxon>
        <taxon>Chordata</taxon>
        <taxon>Craniata</taxon>
        <taxon>Vertebrata</taxon>
        <taxon>Euteleostomi</taxon>
        <taxon>Archelosauria</taxon>
        <taxon>Archosauria</taxon>
        <taxon>Dinosauria</taxon>
        <taxon>Saurischia</taxon>
        <taxon>Theropoda</taxon>
        <taxon>Coelurosauria</taxon>
        <taxon>Aves</taxon>
        <taxon>Neognathae</taxon>
        <taxon>Neoaves</taxon>
        <taxon>Aequornithes</taxon>
        <taxon>Ciconiiformes</taxon>
        <taxon>Ciconiidae</taxon>
        <taxon>Mycteria</taxon>
    </lineage>
</organism>
<dbReference type="EMBL" id="JAUNZN010000015">
    <property type="protein sequence ID" value="KAK4812466.1"/>
    <property type="molecule type" value="Genomic_DNA"/>
</dbReference>
<gene>
    <name evidence="2" type="ORF">QYF61_026459</name>
</gene>
<reference evidence="2 3" key="1">
    <citation type="journal article" date="2023" name="J. Hered.">
        <title>Chromosome-level genome of the wood stork (Mycteria americana) provides insight into avian chromosome evolution.</title>
        <authorList>
            <person name="Flamio R. Jr."/>
            <person name="Ramstad K.M."/>
        </authorList>
    </citation>
    <scope>NUCLEOTIDE SEQUENCE [LARGE SCALE GENOMIC DNA]</scope>
    <source>
        <strain evidence="2">JAX WOST 10</strain>
    </source>
</reference>
<sequence length="548" mass="60355">MSSTPGCRQPNNNVMSPPLIPETNIGNDISLTLTVPNSLTKISTSSPPPLHLQTVRSFNDVSSETTMRQRAARQDLSLSRDASQGYSLRLRDSLPQRILVAVSPFQAGDNQKSPGRERVLSLEGMTHETKSAKAHSSFHLQCVKVKFILLGSQDAVCCKITQEKKSIRLSVQKLKKLGEDTARTADPNWPNGYSIPYDITLSIETGESWPEGGNHCLETGWALYCSKDHRIIERFGLEGTFTGHLVQAPCKSRDSFNQIRLLRARSNLTLNVARDGASTASLGNLGQCLTTLIVKNFFLKSSLNLPSLSLKPLLLVLSQQALLKILAGCYKVSPQPSLLQAEQPQLSQPVLVGEVLQPSHHFRGPPLDPLQQLHVLLVLRDPELDTVLQVGSHQSRVEGQDRLPQPAGHAAFDAAQDMAGLLGCERTLSAHVQLFVHQCPQVLFPQGCSRSHHPPACIETKDCPNPWCRTLYLALLNLMRGPFLQLVQVPLDGILSFWHANRTQLGVIYKLAEGALDLTVNVIENIEEHWSQYGPLRDTTCPQSPSGH</sequence>
<name>A0AAN7NIX2_MYCAM</name>
<dbReference type="Proteomes" id="UP001333110">
    <property type="component" value="Unassembled WGS sequence"/>
</dbReference>
<accession>A0AAN7NIX2</accession>
<evidence type="ECO:0000313" key="3">
    <source>
        <dbReference type="Proteomes" id="UP001333110"/>
    </source>
</evidence>
<feature type="region of interest" description="Disordered" evidence="1">
    <location>
        <begin position="1"/>
        <end position="21"/>
    </location>
</feature>
<keyword evidence="3" id="KW-1185">Reference proteome</keyword>
<evidence type="ECO:0000256" key="1">
    <source>
        <dbReference type="SAM" id="MobiDB-lite"/>
    </source>
</evidence>
<evidence type="ECO:0000313" key="2">
    <source>
        <dbReference type="EMBL" id="KAK4812466.1"/>
    </source>
</evidence>
<protein>
    <submittedName>
        <fullName evidence="2">Uncharacterized protein</fullName>
    </submittedName>
</protein>